<gene>
    <name evidence="2" type="ORF">GCM10023144_46920</name>
</gene>
<accession>A0ABP8HSH3</accession>
<organism evidence="2 3">
    <name type="scientific">Pigmentiphaga soli</name>
    <dbReference type="NCBI Taxonomy" id="1007095"/>
    <lineage>
        <taxon>Bacteria</taxon>
        <taxon>Pseudomonadati</taxon>
        <taxon>Pseudomonadota</taxon>
        <taxon>Betaproteobacteria</taxon>
        <taxon>Burkholderiales</taxon>
        <taxon>Alcaligenaceae</taxon>
        <taxon>Pigmentiphaga</taxon>
    </lineage>
</organism>
<comment type="caution">
    <text evidence="2">The sequence shown here is derived from an EMBL/GenBank/DDBJ whole genome shotgun (WGS) entry which is preliminary data.</text>
</comment>
<dbReference type="Pfam" id="PF04338">
    <property type="entry name" value="DUF481"/>
    <property type="match status" value="1"/>
</dbReference>
<dbReference type="RefSeq" id="WP_345252378.1">
    <property type="nucleotide sequence ID" value="NZ_BAABFO010000040.1"/>
</dbReference>
<evidence type="ECO:0000313" key="3">
    <source>
        <dbReference type="Proteomes" id="UP001501671"/>
    </source>
</evidence>
<feature type="signal peptide" evidence="1">
    <location>
        <begin position="1"/>
        <end position="21"/>
    </location>
</feature>
<dbReference type="EMBL" id="BAABFO010000040">
    <property type="protein sequence ID" value="GAA4343704.1"/>
    <property type="molecule type" value="Genomic_DNA"/>
</dbReference>
<protein>
    <recommendedName>
        <fullName evidence="4">DUF481 domain-containing protein</fullName>
    </recommendedName>
</protein>
<feature type="chain" id="PRO_5045864769" description="DUF481 domain-containing protein" evidence="1">
    <location>
        <begin position="22"/>
        <end position="249"/>
    </location>
</feature>
<keyword evidence="1" id="KW-0732">Signal</keyword>
<keyword evidence="3" id="KW-1185">Reference proteome</keyword>
<evidence type="ECO:0000256" key="1">
    <source>
        <dbReference type="SAM" id="SignalP"/>
    </source>
</evidence>
<reference evidence="3" key="1">
    <citation type="journal article" date="2019" name="Int. J. Syst. Evol. Microbiol.">
        <title>The Global Catalogue of Microorganisms (GCM) 10K type strain sequencing project: providing services to taxonomists for standard genome sequencing and annotation.</title>
        <authorList>
            <consortium name="The Broad Institute Genomics Platform"/>
            <consortium name="The Broad Institute Genome Sequencing Center for Infectious Disease"/>
            <person name="Wu L."/>
            <person name="Ma J."/>
        </authorList>
    </citation>
    <scope>NUCLEOTIDE SEQUENCE [LARGE SCALE GENOMIC DNA]</scope>
    <source>
        <strain evidence="3">JCM 17666</strain>
    </source>
</reference>
<evidence type="ECO:0000313" key="2">
    <source>
        <dbReference type="EMBL" id="GAA4343704.1"/>
    </source>
</evidence>
<dbReference type="InterPro" id="IPR007433">
    <property type="entry name" value="DUF481"/>
</dbReference>
<name>A0ABP8HSH3_9BURK</name>
<dbReference type="Proteomes" id="UP001501671">
    <property type="component" value="Unassembled WGS sequence"/>
</dbReference>
<proteinExistence type="predicted"/>
<dbReference type="PROSITE" id="PS51257">
    <property type="entry name" value="PROKAR_LIPOPROTEIN"/>
    <property type="match status" value="1"/>
</dbReference>
<evidence type="ECO:0008006" key="4">
    <source>
        <dbReference type="Google" id="ProtNLM"/>
    </source>
</evidence>
<sequence length="249" mass="27279">MTKTRHLVSAAALLACSHAWAQAPMKPDGAWRGAVNAGLSFAKGNTDATSVNVDANAGRATQDDRLNFYLTSLYGTKKDNGVSDETANLLRLGGKYDRDLTGRVFAFGSLDAEHDKLQELDLRTVLAGGAGYHVIKNENTLFDLFSGLSYNREKFTTETRNSLEVLLGEESNHKLTETSSLHQRFAVYPNVSDGGEYRIQFDAGVTTSITRRIELKLTLSNRYQSNPLPGVKKSDTLLLTSIGYRLGPD</sequence>